<dbReference type="AlphaFoldDB" id="A0A2G9CFA7"/>
<proteinExistence type="inferred from homology"/>
<dbReference type="Pfam" id="PF00582">
    <property type="entry name" value="Usp"/>
    <property type="match status" value="1"/>
</dbReference>
<dbReference type="OrthoDB" id="8547832at2"/>
<dbReference type="InterPro" id="IPR006016">
    <property type="entry name" value="UspA"/>
</dbReference>
<evidence type="ECO:0000313" key="4">
    <source>
        <dbReference type="Proteomes" id="UP000231501"/>
    </source>
</evidence>
<protein>
    <submittedName>
        <fullName evidence="3">Universal stress protein UspA</fullName>
    </submittedName>
</protein>
<dbReference type="Gene3D" id="3.40.50.620">
    <property type="entry name" value="HUPs"/>
    <property type="match status" value="1"/>
</dbReference>
<comment type="caution">
    <text evidence="3">The sequence shown here is derived from an EMBL/GenBank/DDBJ whole genome shotgun (WGS) entry which is preliminary data.</text>
</comment>
<organism evidence="3 4">
    <name type="scientific">Roseateles chitinivorans</name>
    <dbReference type="NCBI Taxonomy" id="2917965"/>
    <lineage>
        <taxon>Bacteria</taxon>
        <taxon>Pseudomonadati</taxon>
        <taxon>Pseudomonadota</taxon>
        <taxon>Betaproteobacteria</taxon>
        <taxon>Burkholderiales</taxon>
        <taxon>Sphaerotilaceae</taxon>
        <taxon>Roseateles</taxon>
    </lineage>
</organism>
<dbReference type="InterPro" id="IPR006015">
    <property type="entry name" value="Universal_stress_UspA"/>
</dbReference>
<dbReference type="CDD" id="cd00293">
    <property type="entry name" value="USP-like"/>
    <property type="match status" value="1"/>
</dbReference>
<reference evidence="3 4" key="1">
    <citation type="submission" date="2017-11" db="EMBL/GenBank/DDBJ databases">
        <title>Draft genome sequence of Mitsuaria sp. HWN-4.</title>
        <authorList>
            <person name="Gundlapally S.R."/>
        </authorList>
    </citation>
    <scope>NUCLEOTIDE SEQUENCE [LARGE SCALE GENOMIC DNA]</scope>
    <source>
        <strain evidence="3 4">HWN-4</strain>
    </source>
</reference>
<dbReference type="EMBL" id="PEOG01000005">
    <property type="protein sequence ID" value="PIM55126.1"/>
    <property type="molecule type" value="Genomic_DNA"/>
</dbReference>
<accession>A0A2G9CFA7</accession>
<evidence type="ECO:0000256" key="1">
    <source>
        <dbReference type="ARBA" id="ARBA00008791"/>
    </source>
</evidence>
<dbReference type="PRINTS" id="PR01438">
    <property type="entry name" value="UNVRSLSTRESS"/>
</dbReference>
<dbReference type="SUPFAM" id="SSF52402">
    <property type="entry name" value="Adenine nucleotide alpha hydrolases-like"/>
    <property type="match status" value="1"/>
</dbReference>
<keyword evidence="4" id="KW-1185">Reference proteome</keyword>
<dbReference type="PANTHER" id="PTHR46268:SF15">
    <property type="entry name" value="UNIVERSAL STRESS PROTEIN HP_0031"/>
    <property type="match status" value="1"/>
</dbReference>
<comment type="similarity">
    <text evidence="1">Belongs to the universal stress protein A family.</text>
</comment>
<dbReference type="InterPro" id="IPR014729">
    <property type="entry name" value="Rossmann-like_a/b/a_fold"/>
</dbReference>
<sequence>MYRSLLVPLDGSATAARGLREAIALAGPLNAHITLLHVLDVYPFFGYAGLTGQLELELAPRREAANDLLAAAALEVQDAHLPVAIVLKESLDAHAGAEIVRQARELGCDLIVMGTHGRRGLSRMLVGSDALVVLRDSPLPVLLVGPPEKDAPAAEGTAR</sequence>
<dbReference type="PANTHER" id="PTHR46268">
    <property type="entry name" value="STRESS RESPONSE PROTEIN NHAX"/>
    <property type="match status" value="1"/>
</dbReference>
<dbReference type="RefSeq" id="WP_099859599.1">
    <property type="nucleotide sequence ID" value="NZ_PEOG01000005.1"/>
</dbReference>
<gene>
    <name evidence="3" type="ORF">CS062_00925</name>
</gene>
<feature type="domain" description="UspA" evidence="2">
    <location>
        <begin position="1"/>
        <end position="144"/>
    </location>
</feature>
<evidence type="ECO:0000259" key="2">
    <source>
        <dbReference type="Pfam" id="PF00582"/>
    </source>
</evidence>
<name>A0A2G9CFA7_9BURK</name>
<dbReference type="Proteomes" id="UP000231501">
    <property type="component" value="Unassembled WGS sequence"/>
</dbReference>
<evidence type="ECO:0000313" key="3">
    <source>
        <dbReference type="EMBL" id="PIM55126.1"/>
    </source>
</evidence>